<dbReference type="Gene3D" id="3.90.79.10">
    <property type="entry name" value="Nucleoside Triphosphate Pyrophosphohydrolase"/>
    <property type="match status" value="1"/>
</dbReference>
<evidence type="ECO:0008006" key="4">
    <source>
        <dbReference type="Google" id="ProtNLM"/>
    </source>
</evidence>
<dbReference type="EMBL" id="CAXKWB010011064">
    <property type="protein sequence ID" value="CAL4099913.1"/>
    <property type="molecule type" value="Genomic_DNA"/>
</dbReference>
<dbReference type="SUPFAM" id="SSF55811">
    <property type="entry name" value="Nudix"/>
    <property type="match status" value="1"/>
</dbReference>
<reference evidence="2 3" key="1">
    <citation type="submission" date="2024-05" db="EMBL/GenBank/DDBJ databases">
        <authorList>
            <person name="Wallberg A."/>
        </authorList>
    </citation>
    <scope>NUCLEOTIDE SEQUENCE [LARGE SCALE GENOMIC DNA]</scope>
</reference>
<feature type="compositionally biased region" description="Basic and acidic residues" evidence="1">
    <location>
        <begin position="1"/>
        <end position="11"/>
    </location>
</feature>
<comment type="caution">
    <text evidence="2">The sequence shown here is derived from an EMBL/GenBank/DDBJ whole genome shotgun (WGS) entry which is preliminary data.</text>
</comment>
<evidence type="ECO:0000313" key="2">
    <source>
        <dbReference type="EMBL" id="CAL4099913.1"/>
    </source>
</evidence>
<organism evidence="2 3">
    <name type="scientific">Meganyctiphanes norvegica</name>
    <name type="common">Northern krill</name>
    <name type="synonym">Thysanopoda norvegica</name>
    <dbReference type="NCBI Taxonomy" id="48144"/>
    <lineage>
        <taxon>Eukaryota</taxon>
        <taxon>Metazoa</taxon>
        <taxon>Ecdysozoa</taxon>
        <taxon>Arthropoda</taxon>
        <taxon>Crustacea</taxon>
        <taxon>Multicrustacea</taxon>
        <taxon>Malacostraca</taxon>
        <taxon>Eumalacostraca</taxon>
        <taxon>Eucarida</taxon>
        <taxon>Euphausiacea</taxon>
        <taxon>Euphausiidae</taxon>
        <taxon>Meganyctiphanes</taxon>
    </lineage>
</organism>
<gene>
    <name evidence="2" type="ORF">MNOR_LOCUS16661</name>
</gene>
<evidence type="ECO:0000313" key="3">
    <source>
        <dbReference type="Proteomes" id="UP001497623"/>
    </source>
</evidence>
<accession>A0AAV2QW28</accession>
<sequence length="168" mass="19231">MKKRLEKENPESHPTPLNANTDKGDSKSIQRIVVYVRRKLNEMFVEADFSTCLMDYFHVDGDVIQVAWTLQDNKILLQPADLSREDNGGLISKEVSFAINRLQHPVYCAVHHFHPKDIYKLPKEIVHRGVDVGVSIILESQEGHVLITRRASHMRTFPNVWVPPGGHM</sequence>
<feature type="region of interest" description="Disordered" evidence="1">
    <location>
        <begin position="1"/>
        <end position="24"/>
    </location>
</feature>
<feature type="non-terminal residue" evidence="2">
    <location>
        <position position="168"/>
    </location>
</feature>
<proteinExistence type="predicted"/>
<protein>
    <recommendedName>
        <fullName evidence="4">Nudix hydrolase domain-containing protein</fullName>
    </recommendedName>
</protein>
<dbReference type="AlphaFoldDB" id="A0AAV2QW28"/>
<evidence type="ECO:0000256" key="1">
    <source>
        <dbReference type="SAM" id="MobiDB-lite"/>
    </source>
</evidence>
<dbReference type="Proteomes" id="UP001497623">
    <property type="component" value="Unassembled WGS sequence"/>
</dbReference>
<keyword evidence="3" id="KW-1185">Reference proteome</keyword>
<dbReference type="InterPro" id="IPR015797">
    <property type="entry name" value="NUDIX_hydrolase-like_dom_sf"/>
</dbReference>
<name>A0AAV2QW28_MEGNR</name>